<feature type="region of interest" description="Disordered" evidence="1">
    <location>
        <begin position="1"/>
        <end position="21"/>
    </location>
</feature>
<name>A0ABN7VHC4_GIGMA</name>
<evidence type="ECO:0000256" key="1">
    <source>
        <dbReference type="SAM" id="MobiDB-lite"/>
    </source>
</evidence>
<feature type="compositionally biased region" description="Basic residues" evidence="1">
    <location>
        <begin position="10"/>
        <end position="19"/>
    </location>
</feature>
<sequence length="304" mass="35600">MSSPNILSKASKRNLRKKELRTIKKAKIEKSDSPIVGEGDSSFNSSVNQIEERTNIFYDPQKHKTQSETRQSTKDEAREYIRTRWISENFFSSDLKSAKTSQPYTLINPKFTFVKKFLERRQQRLITSSLPPQIIQPTPIDNSEIPIHYMTLLESEIFNEGSSNSTPEQWKEFGLWANFSKVPNFNRRFRLHCRHLWSNVIHAHKEAQKKIQGEYNISETFSRSSKNKLDKANEITKDVAIGNKFEGYYHVFEPQCFKNSFGETVVDFFGLPNAKVIEDSRMIVSQYYNHNLDNKKHQSKEFKK</sequence>
<evidence type="ECO:0000313" key="3">
    <source>
        <dbReference type="Proteomes" id="UP000789901"/>
    </source>
</evidence>
<dbReference type="Proteomes" id="UP000789901">
    <property type="component" value="Unassembled WGS sequence"/>
</dbReference>
<feature type="non-terminal residue" evidence="2">
    <location>
        <position position="304"/>
    </location>
</feature>
<dbReference type="EMBL" id="CAJVQB010014990">
    <property type="protein sequence ID" value="CAG8771831.1"/>
    <property type="molecule type" value="Genomic_DNA"/>
</dbReference>
<gene>
    <name evidence="2" type="ORF">GMARGA_LOCUS18610</name>
</gene>
<evidence type="ECO:0000313" key="2">
    <source>
        <dbReference type="EMBL" id="CAG8771831.1"/>
    </source>
</evidence>
<accession>A0ABN7VHC4</accession>
<reference evidence="2 3" key="1">
    <citation type="submission" date="2021-06" db="EMBL/GenBank/DDBJ databases">
        <authorList>
            <person name="Kallberg Y."/>
            <person name="Tangrot J."/>
            <person name="Rosling A."/>
        </authorList>
    </citation>
    <scope>NUCLEOTIDE SEQUENCE [LARGE SCALE GENOMIC DNA]</scope>
    <source>
        <strain evidence="2 3">120-4 pot B 10/14</strain>
    </source>
</reference>
<proteinExistence type="predicted"/>
<comment type="caution">
    <text evidence="2">The sequence shown here is derived from an EMBL/GenBank/DDBJ whole genome shotgun (WGS) entry which is preliminary data.</text>
</comment>
<keyword evidence="3" id="KW-1185">Reference proteome</keyword>
<organism evidence="2 3">
    <name type="scientific">Gigaspora margarita</name>
    <dbReference type="NCBI Taxonomy" id="4874"/>
    <lineage>
        <taxon>Eukaryota</taxon>
        <taxon>Fungi</taxon>
        <taxon>Fungi incertae sedis</taxon>
        <taxon>Mucoromycota</taxon>
        <taxon>Glomeromycotina</taxon>
        <taxon>Glomeromycetes</taxon>
        <taxon>Diversisporales</taxon>
        <taxon>Gigasporaceae</taxon>
        <taxon>Gigaspora</taxon>
    </lineage>
</organism>
<protein>
    <submittedName>
        <fullName evidence="2">17234_t:CDS:1</fullName>
    </submittedName>
</protein>